<evidence type="ECO:0000256" key="1">
    <source>
        <dbReference type="ARBA" id="ARBA00010688"/>
    </source>
</evidence>
<accession>A0A1F6LL20</accession>
<feature type="domain" description="Carbohydrate kinase PfkB" evidence="4">
    <location>
        <begin position="53"/>
        <end position="302"/>
    </location>
</feature>
<dbReference type="Proteomes" id="UP000177067">
    <property type="component" value="Unassembled WGS sequence"/>
</dbReference>
<keyword evidence="3" id="KW-0418">Kinase</keyword>
<dbReference type="EMBL" id="MFPS01000003">
    <property type="protein sequence ID" value="OGH60082.1"/>
    <property type="molecule type" value="Genomic_DNA"/>
</dbReference>
<comment type="similarity">
    <text evidence="1">Belongs to the carbohydrate kinase PfkB family.</text>
</comment>
<organism evidence="5 6">
    <name type="scientific">Candidatus Magasanikbacteria bacterium RIFCSPHIGHO2_01_FULL_33_34</name>
    <dbReference type="NCBI Taxonomy" id="1798671"/>
    <lineage>
        <taxon>Bacteria</taxon>
        <taxon>Candidatus Magasanikiibacteriota</taxon>
    </lineage>
</organism>
<evidence type="ECO:0000256" key="3">
    <source>
        <dbReference type="ARBA" id="ARBA00022777"/>
    </source>
</evidence>
<evidence type="ECO:0000259" key="4">
    <source>
        <dbReference type="Pfam" id="PF00294"/>
    </source>
</evidence>
<dbReference type="AlphaFoldDB" id="A0A1F6LL20"/>
<comment type="caution">
    <text evidence="5">The sequence shown here is derived from an EMBL/GenBank/DDBJ whole genome shotgun (WGS) entry which is preliminary data.</text>
</comment>
<name>A0A1F6LL20_9BACT</name>
<protein>
    <recommendedName>
        <fullName evidence="4">Carbohydrate kinase PfkB domain-containing protein</fullName>
    </recommendedName>
</protein>
<evidence type="ECO:0000313" key="6">
    <source>
        <dbReference type="Proteomes" id="UP000177067"/>
    </source>
</evidence>
<dbReference type="Pfam" id="PF00294">
    <property type="entry name" value="PfkB"/>
    <property type="match status" value="1"/>
</dbReference>
<dbReference type="GO" id="GO:0016301">
    <property type="term" value="F:kinase activity"/>
    <property type="evidence" value="ECO:0007669"/>
    <property type="project" value="UniProtKB-KW"/>
</dbReference>
<sequence>MSFDIIAIGDTTTDIFLDIDENSKLCKVDKRTQELKFKFKSKIPVMGVHRVIGGGNAPNHVMGASRLGLKTAIYTVVGHDDVGDSFYHKIDKEGISNKYISYDSKNGTNLSTIIDYDEERTVLSYHADRKYKLPEFENTKWIYFSSISGNHDEFNEQLVNYIKNNSVKLAFNPGSRQMILGLVKLKKIFEVSDIVFVNKSEAERLVGEASSIKNLMKKFYNLGMKIAVITDGQKGSYSFDGTTFYKINIFKSKVLETTGCGDAYGSGFLSAIIKKKTIAEAMKWGSINASSVISKIGSQDGLLTKKQMESILSKHDYFQARIL</sequence>
<dbReference type="Gene3D" id="3.40.1190.20">
    <property type="match status" value="1"/>
</dbReference>
<dbReference type="PRINTS" id="PR00990">
    <property type="entry name" value="RIBOKINASE"/>
</dbReference>
<dbReference type="SUPFAM" id="SSF53613">
    <property type="entry name" value="Ribokinase-like"/>
    <property type="match status" value="1"/>
</dbReference>
<evidence type="ECO:0000256" key="2">
    <source>
        <dbReference type="ARBA" id="ARBA00022679"/>
    </source>
</evidence>
<gene>
    <name evidence="5" type="ORF">A2725_00330</name>
</gene>
<evidence type="ECO:0000313" key="5">
    <source>
        <dbReference type="EMBL" id="OGH60082.1"/>
    </source>
</evidence>
<dbReference type="PANTHER" id="PTHR43320">
    <property type="entry name" value="SUGAR KINASE"/>
    <property type="match status" value="1"/>
</dbReference>
<dbReference type="InterPro" id="IPR052700">
    <property type="entry name" value="Carb_kinase_PfkB-like"/>
</dbReference>
<keyword evidence="2" id="KW-0808">Transferase</keyword>
<dbReference type="PANTHER" id="PTHR43320:SF3">
    <property type="entry name" value="CARBOHYDRATE KINASE PFKB DOMAIN-CONTAINING PROTEIN"/>
    <property type="match status" value="1"/>
</dbReference>
<reference evidence="5 6" key="1">
    <citation type="journal article" date="2016" name="Nat. Commun.">
        <title>Thousands of microbial genomes shed light on interconnected biogeochemical processes in an aquifer system.</title>
        <authorList>
            <person name="Anantharaman K."/>
            <person name="Brown C.T."/>
            <person name="Hug L.A."/>
            <person name="Sharon I."/>
            <person name="Castelle C.J."/>
            <person name="Probst A.J."/>
            <person name="Thomas B.C."/>
            <person name="Singh A."/>
            <person name="Wilkins M.J."/>
            <person name="Karaoz U."/>
            <person name="Brodie E.L."/>
            <person name="Williams K.H."/>
            <person name="Hubbard S.S."/>
            <person name="Banfield J.F."/>
        </authorList>
    </citation>
    <scope>NUCLEOTIDE SEQUENCE [LARGE SCALE GENOMIC DNA]</scope>
</reference>
<dbReference type="InterPro" id="IPR011611">
    <property type="entry name" value="PfkB_dom"/>
</dbReference>
<proteinExistence type="inferred from homology"/>
<dbReference type="InterPro" id="IPR029056">
    <property type="entry name" value="Ribokinase-like"/>
</dbReference>
<dbReference type="InterPro" id="IPR002139">
    <property type="entry name" value="Ribo/fructo_kinase"/>
</dbReference>